<dbReference type="STRING" id="37360.A0A0G4IH87"/>
<dbReference type="InterPro" id="IPR013658">
    <property type="entry name" value="SGL"/>
</dbReference>
<dbReference type="OrthoDB" id="5307922at2759"/>
<dbReference type="GO" id="GO:0016787">
    <property type="term" value="F:hydrolase activity"/>
    <property type="evidence" value="ECO:0007669"/>
    <property type="project" value="TreeGrafter"/>
</dbReference>
<geneLocation type="mitochondrion" evidence="4"/>
<dbReference type="Proteomes" id="UP000290189">
    <property type="component" value="Unassembled WGS sequence"/>
</dbReference>
<evidence type="ECO:0000256" key="1">
    <source>
        <dbReference type="SAM" id="SignalP"/>
    </source>
</evidence>
<dbReference type="OMA" id="YRITRYW"/>
<keyword evidence="5" id="KW-1185">Reference proteome</keyword>
<dbReference type="PANTHER" id="PTHR10426">
    <property type="entry name" value="STRICTOSIDINE SYNTHASE-RELATED"/>
    <property type="match status" value="1"/>
</dbReference>
<evidence type="ECO:0000313" key="6">
    <source>
        <dbReference type="Proteomes" id="UP000290189"/>
    </source>
</evidence>
<evidence type="ECO:0000313" key="5">
    <source>
        <dbReference type="Proteomes" id="UP000039324"/>
    </source>
</evidence>
<name>A0A0G4IH87_PLABS</name>
<keyword evidence="4" id="KW-0496">Mitochondrion</keyword>
<dbReference type="InterPro" id="IPR011042">
    <property type="entry name" value="6-blade_b-propeller_TolB-like"/>
</dbReference>
<dbReference type="SUPFAM" id="SSF63829">
    <property type="entry name" value="Calcium-dependent phosphotriesterase"/>
    <property type="match status" value="1"/>
</dbReference>
<dbReference type="EMBL" id="CDSF01000001">
    <property type="protein sequence ID" value="CEO94490.1"/>
    <property type="molecule type" value="Genomic_DNA"/>
</dbReference>
<dbReference type="Proteomes" id="UP000039324">
    <property type="component" value="Unassembled WGS sequence"/>
</dbReference>
<proteinExistence type="predicted"/>
<sequence>MRAASSSCAVLSGLAVSVISAVCLVHVGRVPVSPAAPVQQWPDPSDARFAERGDFGAGFRTIAQGRVKQPESVIVDGDGAVCGGSSDGFIWKVDPSSGHATEWAFVGGRPLGLAFDKDGHLLVCEPTQGLIRVDKHSKQVTVVAKRTTDLLKSRIVYANDVDVAPNGDIYFSDATNLSSTVDVYGHVSTLHTSKIDLMFGYPAGRLLRVDPATGDTRIVIDQLQFANGVAVAHDGSFVLVAETYGRRVWRVWLAGDRRGVKEVFVDELPGFPDGVSKSPDGTFWVAIISEVPPSVPIIVKWAWVRQLLIAVPGLANLVKPMMMGMAIQLDATGRVLQTLYGKSASSTVPHSVSSVAASGKTLFIGSLHDDGIGVKSM</sequence>
<reference evidence="4 6" key="2">
    <citation type="submission" date="2018-03" db="EMBL/GenBank/DDBJ databases">
        <authorList>
            <person name="Fogelqvist J."/>
        </authorList>
    </citation>
    <scope>NUCLEOTIDE SEQUENCE [LARGE SCALE GENOMIC DNA]</scope>
</reference>
<protein>
    <recommendedName>
        <fullName evidence="2">SMP-30/Gluconolactonase/LRE-like region domain-containing protein</fullName>
    </recommendedName>
</protein>
<evidence type="ECO:0000313" key="4">
    <source>
        <dbReference type="EMBL" id="SPQ96835.1"/>
    </source>
</evidence>
<dbReference type="AlphaFoldDB" id="A0A0G4IH87"/>
<reference evidence="3 5" key="1">
    <citation type="submission" date="2015-02" db="EMBL/GenBank/DDBJ databases">
        <authorList>
            <person name="Chooi Y.-H."/>
        </authorList>
    </citation>
    <scope>NUCLEOTIDE SEQUENCE [LARGE SCALE GENOMIC DNA]</scope>
    <source>
        <strain evidence="3">E3</strain>
    </source>
</reference>
<evidence type="ECO:0000313" key="3">
    <source>
        <dbReference type="EMBL" id="CEO94490.1"/>
    </source>
</evidence>
<evidence type="ECO:0000259" key="2">
    <source>
        <dbReference type="Pfam" id="PF08450"/>
    </source>
</evidence>
<organism evidence="3 5">
    <name type="scientific">Plasmodiophora brassicae</name>
    <name type="common">Clubroot disease agent</name>
    <dbReference type="NCBI Taxonomy" id="37360"/>
    <lineage>
        <taxon>Eukaryota</taxon>
        <taxon>Sar</taxon>
        <taxon>Rhizaria</taxon>
        <taxon>Endomyxa</taxon>
        <taxon>Phytomyxea</taxon>
        <taxon>Plasmodiophorida</taxon>
        <taxon>Plasmodiophoridae</taxon>
        <taxon>Plasmodiophora</taxon>
    </lineage>
</organism>
<dbReference type="Pfam" id="PF08450">
    <property type="entry name" value="SGL"/>
    <property type="match status" value="1"/>
</dbReference>
<feature type="domain" description="SMP-30/Gluconolactonase/LRE-like region" evidence="2">
    <location>
        <begin position="90"/>
        <end position="289"/>
    </location>
</feature>
<feature type="signal peptide" evidence="1">
    <location>
        <begin position="1"/>
        <end position="21"/>
    </location>
</feature>
<dbReference type="EMBL" id="OVEO01000006">
    <property type="protein sequence ID" value="SPQ96835.1"/>
    <property type="molecule type" value="Genomic_DNA"/>
</dbReference>
<accession>A0A0G4IH87</accession>
<gene>
    <name evidence="3" type="ORF">PBRA_000275</name>
    <name evidence="4" type="ORF">PLBR_LOCUS4050</name>
</gene>
<dbReference type="PANTHER" id="PTHR10426:SF88">
    <property type="entry name" value="ADIPOCYTE PLASMA MEMBRANE-ASSOCIATED PROTEIN HEMOMUCIN-RELATED"/>
    <property type="match status" value="1"/>
</dbReference>
<keyword evidence="1" id="KW-0732">Signal</keyword>
<dbReference type="Gene3D" id="2.120.10.30">
    <property type="entry name" value="TolB, C-terminal domain"/>
    <property type="match status" value="1"/>
</dbReference>
<feature type="chain" id="PRO_5033717315" description="SMP-30/Gluconolactonase/LRE-like region domain-containing protein" evidence="1">
    <location>
        <begin position="22"/>
        <end position="377"/>
    </location>
</feature>